<dbReference type="Proteomes" id="UP001177023">
    <property type="component" value="Unassembled WGS sequence"/>
</dbReference>
<organism evidence="1 2">
    <name type="scientific">Mesorhabditis spiculigera</name>
    <dbReference type="NCBI Taxonomy" id="96644"/>
    <lineage>
        <taxon>Eukaryota</taxon>
        <taxon>Metazoa</taxon>
        <taxon>Ecdysozoa</taxon>
        <taxon>Nematoda</taxon>
        <taxon>Chromadorea</taxon>
        <taxon>Rhabditida</taxon>
        <taxon>Rhabditina</taxon>
        <taxon>Rhabditomorpha</taxon>
        <taxon>Rhabditoidea</taxon>
        <taxon>Rhabditidae</taxon>
        <taxon>Mesorhabditinae</taxon>
        <taxon>Mesorhabditis</taxon>
    </lineage>
</organism>
<keyword evidence="2" id="KW-1185">Reference proteome</keyword>
<dbReference type="AlphaFoldDB" id="A0AA36CP62"/>
<dbReference type="EMBL" id="CATQJA010002586">
    <property type="protein sequence ID" value="CAJ0571879.1"/>
    <property type="molecule type" value="Genomic_DNA"/>
</dbReference>
<protein>
    <submittedName>
        <fullName evidence="1">Uncharacterized protein</fullName>
    </submittedName>
</protein>
<evidence type="ECO:0000313" key="1">
    <source>
        <dbReference type="EMBL" id="CAJ0571879.1"/>
    </source>
</evidence>
<feature type="non-terminal residue" evidence="1">
    <location>
        <position position="1"/>
    </location>
</feature>
<gene>
    <name evidence="1" type="ORF">MSPICULIGERA_LOCUS10277</name>
</gene>
<name>A0AA36CP62_9BILA</name>
<accession>A0AA36CP62</accession>
<proteinExistence type="predicted"/>
<reference evidence="1" key="1">
    <citation type="submission" date="2023-06" db="EMBL/GenBank/DDBJ databases">
        <authorList>
            <person name="Delattre M."/>
        </authorList>
    </citation>
    <scope>NUCLEOTIDE SEQUENCE</scope>
    <source>
        <strain evidence="1">AF72</strain>
    </source>
</reference>
<comment type="caution">
    <text evidence="1">The sequence shown here is derived from an EMBL/GenBank/DDBJ whole genome shotgun (WGS) entry which is preliminary data.</text>
</comment>
<sequence>MECWILFLIPLVVHPAQALLGQKRFQLTADNPSYALAGGVFEWKQNPAIKCYDPIPIFIDGKVPNQLGCNMIWSSCATFMAAETQCQWNVDADSVELTFGAIDPRPDIFAVSIRVLEWIDVSYTFLLFPFWSEIEKICTQEIWLPPKHILTFVPPVIINNYTTSCIRSTLVLLDVAGTNDTFFIDLYYGGDPGNRAGNLIGTFNVPPGSPLTKTVPEIDTYSAATTLVNRNTVGELALLYGVANDKLEFAFITVLAGPSHVSSFKYPWIFEEDQDLFPVTKLQANFNGAICQSLTIDDLTGGTFIVSSVGTLNSNVTNTYTATDVGFTYPIGQVLTKLTFTPDAGREQRSGFRVTLHGAKRFINSIPVETTPMQPTYMLSVSEIVNPMQRLDLRFTRLDQPQTARLTICSLDSGSTPSQEATGFSDCTRRADLTTRMLHCCNQKLEVTNESLVPFDYSNFTYFTHAPSISFSVQLVEDDDAITFSLPYNIYDDEELTFKVPYSAKKTFVGISLPSLKGYATYESPEGALYYGLLNLIFWPHSTFDCVYNVYPGFVSGQNVSTYPTAFRNSDVFYTQWMLSGTFTFEIPAKCMPTISLGRMDATADYMLLSSDCTGMRLLISPEYRMIPLQYLTMRLAAVSITYICSPVDLKLELVDMLNVRVDIYLDHANGTPEHHQFNDTHTSFNLTAAQVTNLTVKLLFAVFRKRFRLPMQESVT</sequence>
<evidence type="ECO:0000313" key="2">
    <source>
        <dbReference type="Proteomes" id="UP001177023"/>
    </source>
</evidence>